<feature type="transmembrane region" description="Helical" evidence="8">
    <location>
        <begin position="164"/>
        <end position="184"/>
    </location>
</feature>
<comment type="caution">
    <text evidence="9">The sequence shown here is derived from an EMBL/GenBank/DDBJ whole genome shotgun (WGS) entry which is preliminary data.</text>
</comment>
<keyword evidence="2" id="KW-1003">Cell membrane</keyword>
<accession>A0A8J3QI66</accession>
<evidence type="ECO:0000256" key="5">
    <source>
        <dbReference type="ARBA" id="ARBA00022989"/>
    </source>
</evidence>
<sequence>MLVRQTRMLWALFALIATVSAVLVWRRPMWERLSDLHIYYGAVQWVQGGQPLYSYVAENGGPFTYPPFAIVVLWPIGLLPEPVVQLTWLLLVCAAVIVVALALGGAIARTPEKRGLAVAAAACALVISAPVQSNLRFGQVSIFIVLLALIDAIGLTPARFRGALVGLAAAIKLTPLLFVVYFAISGRGRDGVRAIASFLACGLVAFAVLPSESWTYWSRTMLTTSRIGDLASLGNQSVHGMLLRAGVPETALPPLWAALVLIICTVALIRARNLALDGHPARAAVLVGCATVAASPVSWTHHQVWPVLAAMLLIGATGALQRVAGMALMVAMVASMGVIMSTLPSTQGLQFLFENARALSVLAICLAGLGTATVAVTLPSRSQIPMTPFSIAALSRRRRDSQDTRDSILEAFADEGFDAPAERRLHGLGVAADNRGSIGPSAALSRRAWLRGVTTAAATLAFFAVLPLPAGADPTFKAYTAADVDNPRYFFVCHSYSACVDMVRDVPVNFELFWEPTKVRVNGVVDATVARLEYKSAPGGAPRAVPLVEIYPGQRGFSFRSANISNGSIIAYGTDGRPLAVYRDRLSGS</sequence>
<feature type="transmembrane region" description="Helical" evidence="8">
    <location>
        <begin position="358"/>
        <end position="378"/>
    </location>
</feature>
<dbReference type="Proteomes" id="UP000612899">
    <property type="component" value="Unassembled WGS sequence"/>
</dbReference>
<feature type="transmembrane region" description="Helical" evidence="8">
    <location>
        <begin position="140"/>
        <end position="158"/>
    </location>
</feature>
<dbReference type="AlphaFoldDB" id="A0A8J3QI66"/>
<feature type="transmembrane region" description="Helical" evidence="8">
    <location>
        <begin position="86"/>
        <end position="108"/>
    </location>
</feature>
<protein>
    <recommendedName>
        <fullName evidence="11">DUF2029 domain-containing protein</fullName>
    </recommendedName>
</protein>
<name>A0A8J3QI66_9ACTN</name>
<dbReference type="InterPro" id="IPR018584">
    <property type="entry name" value="GT87"/>
</dbReference>
<feature type="transmembrane region" description="Helical" evidence="8">
    <location>
        <begin position="114"/>
        <end position="131"/>
    </location>
</feature>
<feature type="transmembrane region" description="Helical" evidence="8">
    <location>
        <begin position="251"/>
        <end position="269"/>
    </location>
</feature>
<evidence type="ECO:0000256" key="6">
    <source>
        <dbReference type="ARBA" id="ARBA00023136"/>
    </source>
</evidence>
<evidence type="ECO:0000256" key="3">
    <source>
        <dbReference type="ARBA" id="ARBA00022679"/>
    </source>
</evidence>
<evidence type="ECO:0008006" key="11">
    <source>
        <dbReference type="Google" id="ProtNLM"/>
    </source>
</evidence>
<dbReference type="GO" id="GO:0005886">
    <property type="term" value="C:plasma membrane"/>
    <property type="evidence" value="ECO:0007669"/>
    <property type="project" value="UniProtKB-SubCell"/>
</dbReference>
<evidence type="ECO:0000256" key="8">
    <source>
        <dbReference type="SAM" id="Phobius"/>
    </source>
</evidence>
<proteinExistence type="inferred from homology"/>
<comment type="similarity">
    <text evidence="7">Belongs to the glycosyltransferase 87 family.</text>
</comment>
<keyword evidence="6 8" id="KW-0472">Membrane</keyword>
<keyword evidence="5 8" id="KW-1133">Transmembrane helix</keyword>
<evidence type="ECO:0000313" key="9">
    <source>
        <dbReference type="EMBL" id="GIH11295.1"/>
    </source>
</evidence>
<evidence type="ECO:0000256" key="2">
    <source>
        <dbReference type="ARBA" id="ARBA00022475"/>
    </source>
</evidence>
<reference evidence="9" key="1">
    <citation type="submission" date="2021-01" db="EMBL/GenBank/DDBJ databases">
        <title>Whole genome shotgun sequence of Rhizocola hellebori NBRC 109834.</title>
        <authorList>
            <person name="Komaki H."/>
            <person name="Tamura T."/>
        </authorList>
    </citation>
    <scope>NUCLEOTIDE SEQUENCE</scope>
    <source>
        <strain evidence="9">NBRC 109834</strain>
    </source>
</reference>
<comment type="subcellular location">
    <subcellularLocation>
        <location evidence="1">Cell membrane</location>
        <topology evidence="1">Multi-pass membrane protein</topology>
    </subcellularLocation>
</comment>
<dbReference type="EMBL" id="BONY01000127">
    <property type="protein sequence ID" value="GIH11295.1"/>
    <property type="molecule type" value="Genomic_DNA"/>
</dbReference>
<dbReference type="GO" id="GO:0016758">
    <property type="term" value="F:hexosyltransferase activity"/>
    <property type="evidence" value="ECO:0007669"/>
    <property type="project" value="InterPro"/>
</dbReference>
<feature type="transmembrane region" description="Helical" evidence="8">
    <location>
        <begin position="327"/>
        <end position="346"/>
    </location>
</feature>
<keyword evidence="4 8" id="KW-0812">Transmembrane</keyword>
<evidence type="ECO:0000256" key="1">
    <source>
        <dbReference type="ARBA" id="ARBA00004651"/>
    </source>
</evidence>
<evidence type="ECO:0000256" key="4">
    <source>
        <dbReference type="ARBA" id="ARBA00022692"/>
    </source>
</evidence>
<organism evidence="9 10">
    <name type="scientific">Rhizocola hellebori</name>
    <dbReference type="NCBI Taxonomy" id="1392758"/>
    <lineage>
        <taxon>Bacteria</taxon>
        <taxon>Bacillati</taxon>
        <taxon>Actinomycetota</taxon>
        <taxon>Actinomycetes</taxon>
        <taxon>Micromonosporales</taxon>
        <taxon>Micromonosporaceae</taxon>
        <taxon>Rhizocola</taxon>
    </lineage>
</organism>
<evidence type="ECO:0000313" key="10">
    <source>
        <dbReference type="Proteomes" id="UP000612899"/>
    </source>
</evidence>
<dbReference type="RefSeq" id="WP_203915017.1">
    <property type="nucleotide sequence ID" value="NZ_BONY01000127.1"/>
</dbReference>
<keyword evidence="10" id="KW-1185">Reference proteome</keyword>
<keyword evidence="3" id="KW-0808">Transferase</keyword>
<dbReference type="Pfam" id="PF09594">
    <property type="entry name" value="GT87"/>
    <property type="match status" value="1"/>
</dbReference>
<feature type="transmembrane region" description="Helical" evidence="8">
    <location>
        <begin position="191"/>
        <end position="209"/>
    </location>
</feature>
<gene>
    <name evidence="9" type="ORF">Rhe02_93620</name>
</gene>
<evidence type="ECO:0000256" key="7">
    <source>
        <dbReference type="ARBA" id="ARBA00024033"/>
    </source>
</evidence>